<evidence type="ECO:0008006" key="3">
    <source>
        <dbReference type="Google" id="ProtNLM"/>
    </source>
</evidence>
<proteinExistence type="predicted"/>
<dbReference type="Proteomes" id="UP000663879">
    <property type="component" value="Unassembled WGS sequence"/>
</dbReference>
<evidence type="ECO:0000313" key="2">
    <source>
        <dbReference type="Proteomes" id="UP000663879"/>
    </source>
</evidence>
<dbReference type="EMBL" id="CAJNOC010000069">
    <property type="protein sequence ID" value="CAF0711904.1"/>
    <property type="molecule type" value="Genomic_DNA"/>
</dbReference>
<dbReference type="InterPro" id="IPR011992">
    <property type="entry name" value="EF-hand-dom_pair"/>
</dbReference>
<keyword evidence="2" id="KW-1185">Reference proteome</keyword>
<name>A0A813M6R4_9BILA</name>
<reference evidence="1" key="1">
    <citation type="submission" date="2021-02" db="EMBL/GenBank/DDBJ databases">
        <authorList>
            <person name="Nowell W R."/>
        </authorList>
    </citation>
    <scope>NUCLEOTIDE SEQUENCE</scope>
    <source>
        <strain evidence="1">Ploen Becks lab</strain>
    </source>
</reference>
<evidence type="ECO:0000313" key="1">
    <source>
        <dbReference type="EMBL" id="CAF0711904.1"/>
    </source>
</evidence>
<dbReference type="OrthoDB" id="10059349at2759"/>
<accession>A0A813M6R4</accession>
<comment type="caution">
    <text evidence="1">The sequence shown here is derived from an EMBL/GenBank/DDBJ whole genome shotgun (WGS) entry which is preliminary data.</text>
</comment>
<dbReference type="SUPFAM" id="SSF47473">
    <property type="entry name" value="EF-hand"/>
    <property type="match status" value="1"/>
</dbReference>
<gene>
    <name evidence="1" type="ORF">OXX778_LOCUS1149</name>
</gene>
<sequence>MPKNFDLENMSISEQERILLNKVNSSYNNQVDQDVVLMDILNSTGSRLTFDNINSLSITQSRQSNVSHPIVDSSKFFRNSNDLSEIEAAILRSTEPINLNETEEIVINGEKGILANKSEIVNWKGAIPLSEYKINDDPDPEIIHKKANQSIVYNQEVAIRYLRPPTPPPPGPILIQQEANLSLPPAPPLVIRQQPARPMTPPPLVIREAPPLPPKQVGKKIITISGKTIPPPPRKVIIERLAPLPSKPQSIIIERWLPYRQVKRKVIFARSNEKDSMIIKPKNVIVQWQAPQVKIQKEFKDLGIVKANPLEYVQRYGNSLKRSIELPKFVKEIKPPSGLSLAADSPSESVYELEGDIHALNLVDLEREGLVEYRYNLKNIENRYKNSLERTSSQDYSLKQIKNSIGDSLNELFSSLNLNSNETVSLSEAERIMFKIYARMGRRFGEEEAKIFFRSIDINYAGKVRISDIKTAIENELNEL</sequence>
<protein>
    <recommendedName>
        <fullName evidence="3">EF-hand domain-containing protein</fullName>
    </recommendedName>
</protein>
<dbReference type="Gene3D" id="1.10.238.10">
    <property type="entry name" value="EF-hand"/>
    <property type="match status" value="1"/>
</dbReference>
<organism evidence="1 2">
    <name type="scientific">Brachionus calyciflorus</name>
    <dbReference type="NCBI Taxonomy" id="104777"/>
    <lineage>
        <taxon>Eukaryota</taxon>
        <taxon>Metazoa</taxon>
        <taxon>Spiralia</taxon>
        <taxon>Gnathifera</taxon>
        <taxon>Rotifera</taxon>
        <taxon>Eurotatoria</taxon>
        <taxon>Monogononta</taxon>
        <taxon>Pseudotrocha</taxon>
        <taxon>Ploima</taxon>
        <taxon>Brachionidae</taxon>
        <taxon>Brachionus</taxon>
    </lineage>
</organism>
<dbReference type="AlphaFoldDB" id="A0A813M6R4"/>